<dbReference type="Proteomes" id="UP000185781">
    <property type="component" value="Unassembled WGS sequence"/>
</dbReference>
<protein>
    <submittedName>
        <fullName evidence="1">Uncharacterized protein</fullName>
    </submittedName>
</protein>
<dbReference type="STRING" id="373672.SAMN05421785_105223"/>
<dbReference type="OrthoDB" id="9936069at2"/>
<sequence>MKKLFLFSVLVFVWNCRSGSLSIKSAKNGVGLIEEEIKFKTDYKNSSKNVLIIAPLENKQITDNLIFDRIHKISDTMYEQNVAVYKKSINQGGNSYYVMVLQNDNRFKKLIDSLNDNKIEDEYIKFNLPKTKIAKDITYSKAENGFCDFADGVSVYHEKFLKYLLSKNPKELKIVKGRETIDRSKYDSICSKKTKINAHLSEFTEAQIYLLLNDGTEKYYNLSHIPPGNINLIKDKSN</sequence>
<dbReference type="RefSeq" id="WP_076392967.1">
    <property type="nucleotide sequence ID" value="NZ_FTOV01000005.1"/>
</dbReference>
<proteinExistence type="predicted"/>
<organism evidence="1 2">
    <name type="scientific">Chryseobacterium gambrini</name>
    <dbReference type="NCBI Taxonomy" id="373672"/>
    <lineage>
        <taxon>Bacteria</taxon>
        <taxon>Pseudomonadati</taxon>
        <taxon>Bacteroidota</taxon>
        <taxon>Flavobacteriia</taxon>
        <taxon>Flavobacteriales</taxon>
        <taxon>Weeksellaceae</taxon>
        <taxon>Chryseobacterium group</taxon>
        <taxon>Chryseobacterium</taxon>
    </lineage>
</organism>
<evidence type="ECO:0000313" key="2">
    <source>
        <dbReference type="Proteomes" id="UP000185781"/>
    </source>
</evidence>
<dbReference type="AlphaFoldDB" id="A0A1N7NYN5"/>
<gene>
    <name evidence="1" type="ORF">SAMN05421785_105223</name>
</gene>
<reference evidence="1 2" key="1">
    <citation type="submission" date="2017-01" db="EMBL/GenBank/DDBJ databases">
        <authorList>
            <person name="Mah S.A."/>
            <person name="Swanson W.J."/>
            <person name="Moy G.W."/>
            <person name="Vacquier V.D."/>
        </authorList>
    </citation>
    <scope>NUCLEOTIDE SEQUENCE [LARGE SCALE GENOMIC DNA]</scope>
    <source>
        <strain evidence="1 2">DSM 18014</strain>
    </source>
</reference>
<name>A0A1N7NYN5_9FLAO</name>
<accession>A0A1N7NYN5</accession>
<evidence type="ECO:0000313" key="1">
    <source>
        <dbReference type="EMBL" id="SIT03443.1"/>
    </source>
</evidence>
<dbReference type="EMBL" id="FTOV01000005">
    <property type="protein sequence ID" value="SIT03443.1"/>
    <property type="molecule type" value="Genomic_DNA"/>
</dbReference>